<name>A0A8J8NPF0_HALGN</name>
<dbReference type="EC" id="2.4.2.31" evidence="6"/>
<dbReference type="EMBL" id="RRYP01009428">
    <property type="protein sequence ID" value="TNV79077.1"/>
    <property type="molecule type" value="Genomic_DNA"/>
</dbReference>
<evidence type="ECO:0000313" key="9">
    <source>
        <dbReference type="Proteomes" id="UP000785679"/>
    </source>
</evidence>
<keyword evidence="2 6" id="KW-0328">Glycosyltransferase</keyword>
<evidence type="ECO:0000256" key="2">
    <source>
        <dbReference type="ARBA" id="ARBA00022676"/>
    </source>
</evidence>
<comment type="caution">
    <text evidence="8">The sequence shown here is derived from an EMBL/GenBank/DDBJ whole genome shotgun (WGS) entry which is preliminary data.</text>
</comment>
<dbReference type="GO" id="GO:0106274">
    <property type="term" value="F:NAD+-protein-arginine ADP-ribosyltransferase activity"/>
    <property type="evidence" value="ECO:0007669"/>
    <property type="project" value="UniProtKB-EC"/>
</dbReference>
<reference evidence="8" key="1">
    <citation type="submission" date="2019-06" db="EMBL/GenBank/DDBJ databases">
        <authorList>
            <person name="Zheng W."/>
        </authorList>
    </citation>
    <scope>NUCLEOTIDE SEQUENCE</scope>
    <source>
        <strain evidence="8">QDHG01</strain>
    </source>
</reference>
<dbReference type="PROSITE" id="PS50918">
    <property type="entry name" value="WWE"/>
    <property type="match status" value="1"/>
</dbReference>
<dbReference type="Gene3D" id="3.30.720.50">
    <property type="match status" value="1"/>
</dbReference>
<dbReference type="AlphaFoldDB" id="A0A8J8NPF0"/>
<evidence type="ECO:0000256" key="3">
    <source>
        <dbReference type="ARBA" id="ARBA00022679"/>
    </source>
</evidence>
<evidence type="ECO:0000256" key="4">
    <source>
        <dbReference type="ARBA" id="ARBA00022695"/>
    </source>
</evidence>
<dbReference type="OrthoDB" id="423533at2759"/>
<dbReference type="SUPFAM" id="SSF117839">
    <property type="entry name" value="WWE domain"/>
    <property type="match status" value="1"/>
</dbReference>
<evidence type="ECO:0000256" key="5">
    <source>
        <dbReference type="ARBA" id="ARBA00047597"/>
    </source>
</evidence>
<evidence type="ECO:0000259" key="7">
    <source>
        <dbReference type="PROSITE" id="PS50918"/>
    </source>
</evidence>
<dbReference type="InterPro" id="IPR000768">
    <property type="entry name" value="ART"/>
</dbReference>
<keyword evidence="3 6" id="KW-0808">Transferase</keyword>
<dbReference type="Pfam" id="PF01129">
    <property type="entry name" value="ART"/>
    <property type="match status" value="1"/>
</dbReference>
<dbReference type="GO" id="GO:0016779">
    <property type="term" value="F:nucleotidyltransferase activity"/>
    <property type="evidence" value="ECO:0007669"/>
    <property type="project" value="UniProtKB-KW"/>
</dbReference>
<proteinExistence type="inferred from homology"/>
<comment type="similarity">
    <text evidence="1 6">Belongs to the Arg-specific ADP-ribosyltransferase family.</text>
</comment>
<feature type="domain" description="WWE" evidence="7">
    <location>
        <begin position="12"/>
        <end position="102"/>
    </location>
</feature>
<comment type="catalytic activity">
    <reaction evidence="5 6">
        <text>L-arginyl-[protein] + NAD(+) = N(omega)-(ADP-D-ribosyl)-L-arginyl-[protein] + nicotinamide + H(+)</text>
        <dbReference type="Rhea" id="RHEA:19149"/>
        <dbReference type="Rhea" id="RHEA-COMP:10532"/>
        <dbReference type="Rhea" id="RHEA-COMP:15087"/>
        <dbReference type="ChEBI" id="CHEBI:15378"/>
        <dbReference type="ChEBI" id="CHEBI:17154"/>
        <dbReference type="ChEBI" id="CHEBI:29965"/>
        <dbReference type="ChEBI" id="CHEBI:57540"/>
        <dbReference type="ChEBI" id="CHEBI:142554"/>
        <dbReference type="EC" id="2.4.2.31"/>
    </reaction>
</comment>
<dbReference type="Gene3D" id="3.90.176.10">
    <property type="entry name" value="Toxin ADP-ribosyltransferase, Chain A, domain 1"/>
    <property type="match status" value="1"/>
</dbReference>
<dbReference type="Pfam" id="PF02825">
    <property type="entry name" value="WWE"/>
    <property type="match status" value="1"/>
</dbReference>
<protein>
    <recommendedName>
        <fullName evidence="6">NAD(P)(+)--arginine ADP-ribosyltransferase</fullName>
        <ecNumber evidence="6">2.4.2.31</ecNumber>
    </recommendedName>
    <alternativeName>
        <fullName evidence="6">Mono(ADP-ribosyl)transferase</fullName>
    </alternativeName>
</protein>
<evidence type="ECO:0000313" key="8">
    <source>
        <dbReference type="EMBL" id="TNV79077.1"/>
    </source>
</evidence>
<gene>
    <name evidence="8" type="ORF">FGO68_gene1589</name>
</gene>
<keyword evidence="9" id="KW-1185">Reference proteome</keyword>
<evidence type="ECO:0000256" key="6">
    <source>
        <dbReference type="RuleBase" id="RU361228"/>
    </source>
</evidence>
<evidence type="ECO:0000256" key="1">
    <source>
        <dbReference type="ARBA" id="ARBA00009558"/>
    </source>
</evidence>
<sequence length="422" mass="50375">MIQIPRVIIQIEKMEPVQQSSQRIRWFWQSNEDPWASDQEPTWSSYSEIESELIETAFQRKEEIIIQKYTIHFEAMLQVHIANSNNIRPIKRDYIQRRIVRENNVPIFYNKNEEEAIKDYIQKWQETFFVKGSPELNLTSQCGQLICQRCEQINKHREQRHLQDEQGFCVCFENTDSETMKPFYYDRGNLDFYSRPCTYDKNHAIFKRILDLAIKGILKEGAQLNKEEEAKHITKELANVFQNDTINILRCVIKQYTRESFLQRVLNSSLRAKDDSKMDTLGPFGWLLSFCLKQRLNYLNAERNKQDKLWRGCSLEQNLIDTYIQKSEANQKRKVRFYEDGEQIFKDQELFVTWDSFISTSRSKEVAKKFGNVLFELHIYKYGINLDGITQYPEEEEVLLPPRQFRVTYHYESEGCITFCLT</sequence>
<keyword evidence="6" id="KW-0521">NADP</keyword>
<dbReference type="InterPro" id="IPR004170">
    <property type="entry name" value="WWE_dom"/>
</dbReference>
<dbReference type="Proteomes" id="UP000785679">
    <property type="component" value="Unassembled WGS sequence"/>
</dbReference>
<keyword evidence="6" id="KW-0520">NAD</keyword>
<organism evidence="8 9">
    <name type="scientific">Halteria grandinella</name>
    <dbReference type="NCBI Taxonomy" id="5974"/>
    <lineage>
        <taxon>Eukaryota</taxon>
        <taxon>Sar</taxon>
        <taxon>Alveolata</taxon>
        <taxon>Ciliophora</taxon>
        <taxon>Intramacronucleata</taxon>
        <taxon>Spirotrichea</taxon>
        <taxon>Stichotrichia</taxon>
        <taxon>Sporadotrichida</taxon>
        <taxon>Halteriidae</taxon>
        <taxon>Halteria</taxon>
    </lineage>
</organism>
<accession>A0A8J8NPF0</accession>
<dbReference type="InterPro" id="IPR037197">
    <property type="entry name" value="WWE_dom_sf"/>
</dbReference>
<keyword evidence="4" id="KW-0548">Nucleotidyltransferase</keyword>
<dbReference type="SUPFAM" id="SSF56399">
    <property type="entry name" value="ADP-ribosylation"/>
    <property type="match status" value="1"/>
</dbReference>